<name>A0A1I9YS44_9BURK</name>
<dbReference type="EMBL" id="CP017562">
    <property type="protein sequence ID" value="APA89034.1"/>
    <property type="molecule type" value="Genomic_DNA"/>
</dbReference>
<accession>A0A1I9YS44</accession>
<sequence length="69" mass="8263">MQPLRMLLRQRDHALVKRFAYMEVGATDFDVRKLHCLLHEIRIDYLRARLVLRLKHPPQVLVLGAVYIR</sequence>
<dbReference type="AlphaFoldDB" id="A0A1I9YS44"/>
<protein>
    <submittedName>
        <fullName evidence="1">Uncharacterized protein</fullName>
    </submittedName>
</protein>
<evidence type="ECO:0000313" key="1">
    <source>
        <dbReference type="EMBL" id="APA89034.1"/>
    </source>
</evidence>
<gene>
    <name evidence="1" type="ORF">BJG93_27680</name>
</gene>
<proteinExistence type="predicted"/>
<reference evidence="1" key="1">
    <citation type="submission" date="2016-09" db="EMBL/GenBank/DDBJ databases">
        <title>The Complete Genome of Burkholderia sprentiae wsm5005.</title>
        <authorList>
            <person name="De Meyer S."/>
            <person name="Wang P."/>
            <person name="Terpolilli J."/>
        </authorList>
    </citation>
    <scope>NUCLEOTIDE SEQUENCE [LARGE SCALE GENOMIC DNA]</scope>
    <source>
        <strain evidence="1">WSM5005</strain>
    </source>
</reference>
<organism evidence="1">
    <name type="scientific">Paraburkholderia sprentiae WSM5005</name>
    <dbReference type="NCBI Taxonomy" id="754502"/>
    <lineage>
        <taxon>Bacteria</taxon>
        <taxon>Pseudomonadati</taxon>
        <taxon>Pseudomonadota</taxon>
        <taxon>Betaproteobacteria</taxon>
        <taxon>Burkholderiales</taxon>
        <taxon>Burkholderiaceae</taxon>
        <taxon>Paraburkholderia</taxon>
    </lineage>
</organism>